<name>A0AA39L911_SARSR</name>
<accession>A0AA39L911</accession>
<sequence>MRLTSYIPSFLWLAASGFADFPPLLDATLDELRHGLDSGAFTSVDLVAAYIARIREVNDQLHAVVEINPDAVQIATTLDEDLRWPGTHRGPLHGIPILVKDNIATNDEMNNTAGSYALVGAKVPEDSTVVAKLRKAGAVILGKANLSQWASFRGLNMSQGWSAYGGQTCGAYFEGQNPSGSSSGSAVASSLGLAWASLGTETGGSIIHPSHLNNLAGIKPTVGLTSRYLVVPITLRQDTVGPLARTVKDAAALLNAIAGPDAKDNYTGAIPWDEPPDYVAACREDGLQGMRIGITRQIMNYSDPSGGPAVSVFDEAIDVLKSLGAEIIDNITFSNYDLVDEALAAAAVVCGLEFLDQLPTAYLDLLKFNPHKITSLLQLRDYTQSEPQEQYPEIGTASWDNILAMNVSIQDPSYWSNRSLLDEWLGPKGYTGAFDEHSLDAVVLPSAWAFMIPSFLGWPVVSVPLGAAPDDSPVEPNELGTMNVTGPNQPFGLGFTGKAWSEEKLIGMACAFEAKTNVRRKIKPLIQPVTELRDVVNTQLEL</sequence>
<evidence type="ECO:0000259" key="2">
    <source>
        <dbReference type="Pfam" id="PF01425"/>
    </source>
</evidence>
<dbReference type="InterPro" id="IPR036928">
    <property type="entry name" value="AS_sf"/>
</dbReference>
<dbReference type="Gene3D" id="3.90.1300.10">
    <property type="entry name" value="Amidase signature (AS) domain"/>
    <property type="match status" value="1"/>
</dbReference>
<comment type="caution">
    <text evidence="3">The sequence shown here is derived from an EMBL/GenBank/DDBJ whole genome shotgun (WGS) entry which is preliminary data.</text>
</comment>
<dbReference type="Proteomes" id="UP001175261">
    <property type="component" value="Unassembled WGS sequence"/>
</dbReference>
<feature type="domain" description="Amidase" evidence="2">
    <location>
        <begin position="45"/>
        <end position="505"/>
    </location>
</feature>
<gene>
    <name evidence="3" type="ORF">NLU13_4569</name>
</gene>
<evidence type="ECO:0000256" key="1">
    <source>
        <dbReference type="SAM" id="SignalP"/>
    </source>
</evidence>
<dbReference type="AlphaFoldDB" id="A0AA39L911"/>
<proteinExistence type="predicted"/>
<organism evidence="3 4">
    <name type="scientific">Sarocladium strictum</name>
    <name type="common">Black bundle disease fungus</name>
    <name type="synonym">Acremonium strictum</name>
    <dbReference type="NCBI Taxonomy" id="5046"/>
    <lineage>
        <taxon>Eukaryota</taxon>
        <taxon>Fungi</taxon>
        <taxon>Dikarya</taxon>
        <taxon>Ascomycota</taxon>
        <taxon>Pezizomycotina</taxon>
        <taxon>Sordariomycetes</taxon>
        <taxon>Hypocreomycetidae</taxon>
        <taxon>Hypocreales</taxon>
        <taxon>Sarocladiaceae</taxon>
        <taxon>Sarocladium</taxon>
    </lineage>
</organism>
<evidence type="ECO:0000313" key="4">
    <source>
        <dbReference type="Proteomes" id="UP001175261"/>
    </source>
</evidence>
<feature type="chain" id="PRO_5041424990" description="Amidase domain-containing protein" evidence="1">
    <location>
        <begin position="20"/>
        <end position="542"/>
    </location>
</feature>
<dbReference type="PANTHER" id="PTHR42678:SF34">
    <property type="entry name" value="OS04G0183300 PROTEIN"/>
    <property type="match status" value="1"/>
</dbReference>
<evidence type="ECO:0000313" key="3">
    <source>
        <dbReference type="EMBL" id="KAK0388324.1"/>
    </source>
</evidence>
<protein>
    <recommendedName>
        <fullName evidence="2">Amidase domain-containing protein</fullName>
    </recommendedName>
</protein>
<keyword evidence="4" id="KW-1185">Reference proteome</keyword>
<dbReference type="SUPFAM" id="SSF75304">
    <property type="entry name" value="Amidase signature (AS) enzymes"/>
    <property type="match status" value="1"/>
</dbReference>
<dbReference type="EMBL" id="JAPDFR010000003">
    <property type="protein sequence ID" value="KAK0388324.1"/>
    <property type="molecule type" value="Genomic_DNA"/>
</dbReference>
<dbReference type="InterPro" id="IPR023631">
    <property type="entry name" value="Amidase_dom"/>
</dbReference>
<reference evidence="3" key="1">
    <citation type="submission" date="2022-10" db="EMBL/GenBank/DDBJ databases">
        <title>Determination and structural analysis of whole genome sequence of Sarocladium strictum F4-1.</title>
        <authorList>
            <person name="Hu L."/>
            <person name="Jiang Y."/>
        </authorList>
    </citation>
    <scope>NUCLEOTIDE SEQUENCE</scope>
    <source>
        <strain evidence="3">F4-1</strain>
    </source>
</reference>
<dbReference type="Pfam" id="PF01425">
    <property type="entry name" value="Amidase"/>
    <property type="match status" value="1"/>
</dbReference>
<dbReference type="PANTHER" id="PTHR42678">
    <property type="entry name" value="AMIDASE"/>
    <property type="match status" value="1"/>
</dbReference>
<keyword evidence="1" id="KW-0732">Signal</keyword>
<feature type="signal peptide" evidence="1">
    <location>
        <begin position="1"/>
        <end position="19"/>
    </location>
</feature>